<dbReference type="AlphaFoldDB" id="Q1MPL0"/>
<feature type="transmembrane region" description="Helical" evidence="7">
    <location>
        <begin position="211"/>
        <end position="234"/>
    </location>
</feature>
<accession>Q1MPL0</accession>
<dbReference type="HOGENOM" id="CLU_692091_0_0_7"/>
<evidence type="ECO:0000256" key="1">
    <source>
        <dbReference type="ARBA" id="ARBA00004651"/>
    </source>
</evidence>
<dbReference type="Gene3D" id="1.20.1250.20">
    <property type="entry name" value="MFS general substrate transporter like domains"/>
    <property type="match status" value="2"/>
</dbReference>
<feature type="transmembrane region" description="Helical" evidence="7">
    <location>
        <begin position="83"/>
        <end position="102"/>
    </location>
</feature>
<feature type="transmembrane region" description="Helical" evidence="7">
    <location>
        <begin position="366"/>
        <end position="385"/>
    </location>
</feature>
<keyword evidence="9" id="KW-1185">Reference proteome</keyword>
<evidence type="ECO:0000256" key="7">
    <source>
        <dbReference type="SAM" id="Phobius"/>
    </source>
</evidence>
<dbReference type="KEGG" id="lip:LI1013"/>
<keyword evidence="2" id="KW-0813">Transport</keyword>
<dbReference type="GO" id="GO:0022857">
    <property type="term" value="F:transmembrane transporter activity"/>
    <property type="evidence" value="ECO:0007669"/>
    <property type="project" value="InterPro"/>
</dbReference>
<comment type="subcellular location">
    <subcellularLocation>
        <location evidence="1">Cell membrane</location>
        <topology evidence="1">Multi-pass membrane protein</topology>
    </subcellularLocation>
</comment>
<evidence type="ECO:0000313" key="8">
    <source>
        <dbReference type="EMBL" id="CAJ55067.1"/>
    </source>
</evidence>
<dbReference type="STRING" id="363253.LI1013"/>
<evidence type="ECO:0000256" key="4">
    <source>
        <dbReference type="ARBA" id="ARBA00022692"/>
    </source>
</evidence>
<gene>
    <name evidence="8" type="primary">nar</name>
    <name evidence="8" type="ordered locus">LI1013</name>
</gene>
<organism evidence="8 9">
    <name type="scientific">Lawsonia intracellularis (strain PHE/MN1-00)</name>
    <dbReference type="NCBI Taxonomy" id="363253"/>
    <lineage>
        <taxon>Bacteria</taxon>
        <taxon>Pseudomonadati</taxon>
        <taxon>Thermodesulfobacteriota</taxon>
        <taxon>Desulfovibrionia</taxon>
        <taxon>Desulfovibrionales</taxon>
        <taxon>Desulfovibrionaceae</taxon>
        <taxon>Lawsonia</taxon>
    </lineage>
</organism>
<evidence type="ECO:0000313" key="9">
    <source>
        <dbReference type="Proteomes" id="UP000002430"/>
    </source>
</evidence>
<feature type="transmembrane region" description="Helical" evidence="7">
    <location>
        <begin position="170"/>
        <end position="191"/>
    </location>
</feature>
<dbReference type="Proteomes" id="UP000002430">
    <property type="component" value="Chromosome"/>
</dbReference>
<feature type="transmembrane region" description="Helical" evidence="7">
    <location>
        <begin position="148"/>
        <end position="164"/>
    </location>
</feature>
<dbReference type="InterPro" id="IPR036259">
    <property type="entry name" value="MFS_trans_sf"/>
</dbReference>
<dbReference type="RefSeq" id="WP_011527096.1">
    <property type="nucleotide sequence ID" value="NC_008011.1"/>
</dbReference>
<dbReference type="InterPro" id="IPR011701">
    <property type="entry name" value="MFS"/>
</dbReference>
<feature type="transmembrane region" description="Helical" evidence="7">
    <location>
        <begin position="305"/>
        <end position="327"/>
    </location>
</feature>
<feature type="transmembrane region" description="Helical" evidence="7">
    <location>
        <begin position="108"/>
        <end position="136"/>
    </location>
</feature>
<keyword evidence="6 7" id="KW-0472">Membrane</keyword>
<evidence type="ECO:0000256" key="3">
    <source>
        <dbReference type="ARBA" id="ARBA00022475"/>
    </source>
</evidence>
<evidence type="ECO:0000256" key="2">
    <source>
        <dbReference type="ARBA" id="ARBA00022448"/>
    </source>
</evidence>
<dbReference type="InterPro" id="IPR050171">
    <property type="entry name" value="MFS_Transporters"/>
</dbReference>
<dbReference type="PANTHER" id="PTHR23517">
    <property type="entry name" value="RESISTANCE PROTEIN MDTM, PUTATIVE-RELATED-RELATED"/>
    <property type="match status" value="1"/>
</dbReference>
<feature type="transmembrane region" description="Helical" evidence="7">
    <location>
        <begin position="52"/>
        <end position="76"/>
    </location>
</feature>
<feature type="transmembrane region" description="Helical" evidence="7">
    <location>
        <begin position="12"/>
        <end position="32"/>
    </location>
</feature>
<sequence length="400" mass="44088">MFKHDYTLPMPFREALPWISAVSLLFLCSYMTRSTLAPLLVYVENSLQIGHIQSTSLLLMQSIGYSISLFSCGFLLSKITPAHMVAFSVFFSSICLCLMPYVETLSEARLLFALLGFGCGFYFPAGIAVLSTLVYPSDWGKAISIHEVAANLNFILIPLLAQLFLQVTNWQGVCAYLGWPMLVLSILFIFFGRGGQEHVPLPSYSGYKELLFTPASWAVVILLIIAQAGEYSVFSILQLYLTDEVGFTPGSSNILISSSRLITPFIVILGGWASDRFNVYFIIKFCLILHTLALTAMAFDIPSLSIIGIIFQTISISCLFPSIFKAFAIRFPLSQQALLMSLSMTSSGLISNGGITMFLGYCGEHLTFGIGFICLALYSIGCIWITNLLKVKVKQVIVPN</sequence>
<keyword evidence="4 7" id="KW-0812">Transmembrane</keyword>
<name>Q1MPL0_LAWIP</name>
<dbReference type="EMBL" id="AM180252">
    <property type="protein sequence ID" value="CAJ55067.1"/>
    <property type="molecule type" value="Genomic_DNA"/>
</dbReference>
<keyword evidence="3" id="KW-1003">Cell membrane</keyword>
<proteinExistence type="predicted"/>
<dbReference type="eggNOG" id="COG2223">
    <property type="taxonomic scope" value="Bacteria"/>
</dbReference>
<keyword evidence="5 7" id="KW-1133">Transmembrane helix</keyword>
<evidence type="ECO:0000256" key="5">
    <source>
        <dbReference type="ARBA" id="ARBA00022989"/>
    </source>
</evidence>
<dbReference type="Pfam" id="PF07690">
    <property type="entry name" value="MFS_1"/>
    <property type="match status" value="1"/>
</dbReference>
<feature type="transmembrane region" description="Helical" evidence="7">
    <location>
        <begin position="339"/>
        <end position="360"/>
    </location>
</feature>
<protein>
    <submittedName>
        <fullName evidence="8">Permeases of the major facilitator superfamily</fullName>
    </submittedName>
</protein>
<dbReference type="SUPFAM" id="SSF103473">
    <property type="entry name" value="MFS general substrate transporter"/>
    <property type="match status" value="1"/>
</dbReference>
<dbReference type="GO" id="GO:0005886">
    <property type="term" value="C:plasma membrane"/>
    <property type="evidence" value="ECO:0007669"/>
    <property type="project" value="UniProtKB-SubCell"/>
</dbReference>
<dbReference type="OrthoDB" id="5469886at2"/>
<evidence type="ECO:0000256" key="6">
    <source>
        <dbReference type="ARBA" id="ARBA00023136"/>
    </source>
</evidence>
<reference evidence="8 9" key="1">
    <citation type="submission" date="2005-11" db="EMBL/GenBank/DDBJ databases">
        <title>The complete genome sequence of Lawsonia intracellularis: the causative agent of proliferative enteropathy.</title>
        <authorList>
            <person name="Kaur K."/>
            <person name="Zhang Q."/>
            <person name="Beckler D."/>
            <person name="Munir S."/>
            <person name="Li L."/>
            <person name="Kinsley K."/>
            <person name="Herron L."/>
            <person name="Peterson A."/>
            <person name="May B."/>
            <person name="Singh S."/>
            <person name="Gebhart C."/>
            <person name="Kapur V."/>
        </authorList>
    </citation>
    <scope>NUCLEOTIDE SEQUENCE [LARGE SCALE GENOMIC DNA]</scope>
    <source>
        <strain evidence="8 9">PHE/MN1-00</strain>
    </source>
</reference>
<feature type="transmembrane region" description="Helical" evidence="7">
    <location>
        <begin position="279"/>
        <end position="299"/>
    </location>
</feature>